<feature type="transmembrane region" description="Helical" evidence="1">
    <location>
        <begin position="407"/>
        <end position="431"/>
    </location>
</feature>
<dbReference type="Proteomes" id="UP000734854">
    <property type="component" value="Unassembled WGS sequence"/>
</dbReference>
<keyword evidence="1" id="KW-1133">Transmembrane helix</keyword>
<comment type="caution">
    <text evidence="2">The sequence shown here is derived from an EMBL/GenBank/DDBJ whole genome shotgun (WGS) entry which is preliminary data.</text>
</comment>
<name>A0A8J5FNJ3_ZINOF</name>
<dbReference type="PANTHER" id="PTHR11731">
    <property type="entry name" value="PROTEASE FAMILY S9B,C DIPEPTIDYL-PEPTIDASE IV-RELATED"/>
    <property type="match status" value="1"/>
</dbReference>
<proteinExistence type="predicted"/>
<keyword evidence="3" id="KW-1185">Reference proteome</keyword>
<organism evidence="2 3">
    <name type="scientific">Zingiber officinale</name>
    <name type="common">Ginger</name>
    <name type="synonym">Amomum zingiber</name>
    <dbReference type="NCBI Taxonomy" id="94328"/>
    <lineage>
        <taxon>Eukaryota</taxon>
        <taxon>Viridiplantae</taxon>
        <taxon>Streptophyta</taxon>
        <taxon>Embryophyta</taxon>
        <taxon>Tracheophyta</taxon>
        <taxon>Spermatophyta</taxon>
        <taxon>Magnoliopsida</taxon>
        <taxon>Liliopsida</taxon>
        <taxon>Zingiberales</taxon>
        <taxon>Zingiberaceae</taxon>
        <taxon>Zingiber</taxon>
    </lineage>
</organism>
<protein>
    <submittedName>
        <fullName evidence="2">Uncharacterized protein</fullName>
    </submittedName>
</protein>
<keyword evidence="1" id="KW-0472">Membrane</keyword>
<dbReference type="PANTHER" id="PTHR11731:SF193">
    <property type="entry name" value="DIPEPTIDYL PEPTIDASE 9"/>
    <property type="match status" value="1"/>
</dbReference>
<dbReference type="AlphaFoldDB" id="A0A8J5FNJ3"/>
<evidence type="ECO:0000256" key="1">
    <source>
        <dbReference type="SAM" id="Phobius"/>
    </source>
</evidence>
<accession>A0A8J5FNJ3</accession>
<dbReference type="GO" id="GO:0008239">
    <property type="term" value="F:dipeptidyl-peptidase activity"/>
    <property type="evidence" value="ECO:0007669"/>
    <property type="project" value="TreeGrafter"/>
</dbReference>
<keyword evidence="1" id="KW-0812">Transmembrane</keyword>
<dbReference type="EMBL" id="JACMSC010000015">
    <property type="protein sequence ID" value="KAG6487657.1"/>
    <property type="molecule type" value="Genomic_DNA"/>
</dbReference>
<dbReference type="InterPro" id="IPR050278">
    <property type="entry name" value="Serine_Prot_S9B/DPPIV"/>
</dbReference>
<evidence type="ECO:0000313" key="2">
    <source>
        <dbReference type="EMBL" id="KAG6487657.1"/>
    </source>
</evidence>
<reference evidence="2 3" key="1">
    <citation type="submission" date="2020-08" db="EMBL/GenBank/DDBJ databases">
        <title>Plant Genome Project.</title>
        <authorList>
            <person name="Zhang R.-G."/>
        </authorList>
    </citation>
    <scope>NUCLEOTIDE SEQUENCE [LARGE SCALE GENOMIC DNA]</scope>
    <source>
        <tissue evidence="2">Rhizome</tissue>
    </source>
</reference>
<gene>
    <name evidence="2" type="ORF">ZIOFF_056248</name>
</gene>
<evidence type="ECO:0000313" key="3">
    <source>
        <dbReference type="Proteomes" id="UP000734854"/>
    </source>
</evidence>
<sequence>MWIAAVVGVVTVYWFVWVLGSAEVKGKRAVNLKMGSIMLDKVQEYWVRRPTTPSCSGGLSGPSSPPAYLPFLMQDKAVVEDGEKDTFSKKPRHCKAEMSLTNSEEDSFLFPVKEIVQYPLPGYVAPSSISFSPDGRLISYLFSPDGTLHRKVFAFEVASQRQELVICPPDGGGLDESNLSAEEKLRRERSRERGLGVTRYEWKSRSTSSSCSAPGKPTIMVPLPNGEISGLEPELKLTCCASSPIIDPHLSLDGSMLAYVRNDELHVLNPSGGEPKQLTFGAIANRKVGFVSCLMSLEPVGILMYTTVLPQAVWGVSEQQHNKKVEATIKEATVASKTPLPSINIELLADSRTKIPISFSLLTWSSFSVARKSSSCYQSIDPERELEIITILEQEPLCMLKSQRAPFFIMLFYISELLVFSSLATIMAAGFKGELNRFQPGVRMEIFRLDAWYFKEDLLINPTNYIVSVSLAKTGNLKDHCDALVELVASSEYGILHLFSHHQLQWEAQFAHGSSLLRKHGRVSLCILPLEKDIAMSHGPIYGPGKRHGHVS</sequence>
<dbReference type="SUPFAM" id="SSF82171">
    <property type="entry name" value="DPP6 N-terminal domain-like"/>
    <property type="match status" value="1"/>
</dbReference>
<dbReference type="Gene3D" id="2.140.10.30">
    <property type="entry name" value="Dipeptidylpeptidase IV, N-terminal domain"/>
    <property type="match status" value="1"/>
</dbReference>
<dbReference type="GO" id="GO:0006508">
    <property type="term" value="P:proteolysis"/>
    <property type="evidence" value="ECO:0007669"/>
    <property type="project" value="TreeGrafter"/>
</dbReference>